<gene>
    <name evidence="3" type="ORF">HBR001_LOCUS3150</name>
</gene>
<dbReference type="PANTHER" id="PTHR46967">
    <property type="entry name" value="INSULIN-LIKE GROWTH FACTOR BINDING PROTEIN,N-TERMINAL"/>
    <property type="match status" value="1"/>
</dbReference>
<feature type="domain" description="TNFR-Cys" evidence="2">
    <location>
        <begin position="667"/>
        <end position="697"/>
    </location>
</feature>
<protein>
    <recommendedName>
        <fullName evidence="2">TNFR-Cys domain-containing protein</fullName>
    </recommendedName>
</protein>
<evidence type="ECO:0000256" key="1">
    <source>
        <dbReference type="SAM" id="SignalP"/>
    </source>
</evidence>
<dbReference type="Pfam" id="PF07699">
    <property type="entry name" value="Ephrin_rec_like"/>
    <property type="match status" value="5"/>
</dbReference>
<dbReference type="SMART" id="SM00208">
    <property type="entry name" value="TNFR"/>
    <property type="match status" value="6"/>
</dbReference>
<feature type="domain" description="TNFR-Cys" evidence="2">
    <location>
        <begin position="567"/>
        <end position="598"/>
    </location>
</feature>
<reference evidence="3" key="1">
    <citation type="submission" date="2022-12" db="EMBL/GenBank/DDBJ databases">
        <authorList>
            <person name="Webb A."/>
        </authorList>
    </citation>
    <scope>NUCLEOTIDE SEQUENCE</scope>
    <source>
        <strain evidence="3">Hp1</strain>
    </source>
</reference>
<feature type="domain" description="TNFR-Cys" evidence="2">
    <location>
        <begin position="601"/>
        <end position="631"/>
    </location>
</feature>
<sequence length="1123" mass="119826">MRNWKTSLTLVIVLSELIGKCTSDGIMEMLSPFMDLEELVEEATKDMADDSVSAEPVDTAYPLARVEMDALLQLYRDCRSNQSTGLRTWCIGDEEDSYLDDGHHRNHKSCPHGLLTHPCTGRVLLSNKSVNDEDVVFLWPWEGIRCDPHTDPTTVTHIKCSYLPGEGLTCELAKLDLSVMVSLEQLDLSGNRLYGGLPPWLGDMTILRLLNLAANELTGDIPSSFADNDALELINFSGNSLQASTLRFFDAFHRLQHLDLSSNEFAIELPGTMFASRFLQTINISHNGFHGKLSQLPVFEFLQRFDVSSNLFSGTIPSQLSSWGREDPHNPDENSSLIVIDVSHNFFTGDLPVLFNQSKLQRLDVHDNFFNGLLSDLPPSLSDFAKPSMFDGNDFRCPLPAALLPSNLSCVCGNGRAVKSKCTAGSSNHERDATARMPASQAVELCVPCPEGSYSNETTDQKCFPCPAGTVPSKRADRCEPCSPGTFSNESGVHRCPPCSQGTFTAGIGATLCPSCNPGQFAAEQGSVKCAECPAGTYSGSSGASACTPCPAGTYVSADGEAQCLLCPKGTYQDGVGSAGCNACPLGHVAPQPGHVKCSPCLPGSFYDVSLKTCTLCRPRSFAKAEAQTECSNCGNGTVAEGVGSGGCLAVAASGWGYSGTNMPRKCGLGTYNDGSWRSCQLCSLGTFASDEGSTTCSQCAKGSFASSKGSTECVTAPAGSFVRHEGATRAERCPPSYYSDQKGSTTCKPCKVPSCSFLPGGDKCILAEPGEVYDHVEWPRLAVDLAGVRLHDLLTQDDHVSPIDALVQIWTDTLASYSGTSRPLHVLQVHEPLGAAQLTQIVAAMEMGTPLSPETQTDTNSRSKGLTDAIEEAAEAAESALNELVDELKGSAAGDGHPASSMDQLAALVKSKSFRGGLVRQFNRQHLLNGAWQYHLVNVSMLAPPFVSTRAVACPTGTHFTVIDESERSCQPCPVGSFSSSSGALECKLCPRGTFAATTGQDGCNACPLGSDAAPGAASCVECSWFTYECQGFWQNVLVASGLAMCLLRSAYQKLHRLLVGDKAQQLQDDSVALLATVRAHGRTFAGARYGPMGKVSVDTMFGLVPRVQRDAEPRGEEDQTA</sequence>
<comment type="caution">
    <text evidence="3">The sequence shown here is derived from an EMBL/GenBank/DDBJ whole genome shotgun (WGS) entry which is preliminary data.</text>
</comment>
<dbReference type="InterPro" id="IPR032675">
    <property type="entry name" value="LRR_dom_sf"/>
</dbReference>
<dbReference type="InterPro" id="IPR001611">
    <property type="entry name" value="Leu-rich_rpt"/>
</dbReference>
<dbReference type="SUPFAM" id="SSF57184">
    <property type="entry name" value="Growth factor receptor domain"/>
    <property type="match status" value="3"/>
</dbReference>
<dbReference type="EMBL" id="CANTFL010000484">
    <property type="protein sequence ID" value="CAI5723567.1"/>
    <property type="molecule type" value="Genomic_DNA"/>
</dbReference>
<dbReference type="Pfam" id="PF00560">
    <property type="entry name" value="LRR_1"/>
    <property type="match status" value="1"/>
</dbReference>
<feature type="domain" description="TNFR-Cys" evidence="2">
    <location>
        <begin position="533"/>
        <end position="564"/>
    </location>
</feature>
<evidence type="ECO:0000259" key="2">
    <source>
        <dbReference type="SMART" id="SM00208"/>
    </source>
</evidence>
<dbReference type="Gene3D" id="3.80.10.10">
    <property type="entry name" value="Ribonuclease Inhibitor"/>
    <property type="match status" value="2"/>
</dbReference>
<proteinExistence type="predicted"/>
<dbReference type="InterPro" id="IPR011641">
    <property type="entry name" value="Tyr-kin_ephrin_A/B_rcpt-like"/>
</dbReference>
<keyword evidence="4" id="KW-1185">Reference proteome</keyword>
<dbReference type="PANTHER" id="PTHR46967:SF1">
    <property type="entry name" value="KERATIN-ASSOCIATED PROTEIN 16-1-LIKE"/>
    <property type="match status" value="1"/>
</dbReference>
<feature type="domain" description="TNFR-Cys" evidence="2">
    <location>
        <begin position="499"/>
        <end position="530"/>
    </location>
</feature>
<name>A0AAV0TNC0_HYABA</name>
<organism evidence="3 4">
    <name type="scientific">Hyaloperonospora brassicae</name>
    <name type="common">Brassica downy mildew</name>
    <name type="synonym">Peronospora brassicae</name>
    <dbReference type="NCBI Taxonomy" id="162125"/>
    <lineage>
        <taxon>Eukaryota</taxon>
        <taxon>Sar</taxon>
        <taxon>Stramenopiles</taxon>
        <taxon>Oomycota</taxon>
        <taxon>Peronosporomycetes</taxon>
        <taxon>Peronosporales</taxon>
        <taxon>Peronosporaceae</taxon>
        <taxon>Hyaloperonospora</taxon>
    </lineage>
</organism>
<dbReference type="Gene3D" id="2.10.50.10">
    <property type="entry name" value="Tumor Necrosis Factor Receptor, subunit A, domain 2"/>
    <property type="match status" value="6"/>
</dbReference>
<evidence type="ECO:0000313" key="3">
    <source>
        <dbReference type="EMBL" id="CAI5723567.1"/>
    </source>
</evidence>
<accession>A0AAV0TNC0</accession>
<dbReference type="Proteomes" id="UP001162031">
    <property type="component" value="Unassembled WGS sequence"/>
</dbReference>
<feature type="domain" description="TNFR-Cys" evidence="2">
    <location>
        <begin position="449"/>
        <end position="479"/>
    </location>
</feature>
<dbReference type="AlphaFoldDB" id="A0AAV0TNC0"/>
<evidence type="ECO:0000313" key="4">
    <source>
        <dbReference type="Proteomes" id="UP001162031"/>
    </source>
</evidence>
<dbReference type="Pfam" id="PF13855">
    <property type="entry name" value="LRR_8"/>
    <property type="match status" value="1"/>
</dbReference>
<feature type="chain" id="PRO_5043650964" description="TNFR-Cys domain-containing protein" evidence="1">
    <location>
        <begin position="24"/>
        <end position="1123"/>
    </location>
</feature>
<feature type="signal peptide" evidence="1">
    <location>
        <begin position="1"/>
        <end position="23"/>
    </location>
</feature>
<keyword evidence="1" id="KW-0732">Signal</keyword>
<dbReference type="SMART" id="SM01411">
    <property type="entry name" value="Ephrin_rec_like"/>
    <property type="match status" value="7"/>
</dbReference>
<dbReference type="InterPro" id="IPR009030">
    <property type="entry name" value="Growth_fac_rcpt_cys_sf"/>
</dbReference>
<dbReference type="SUPFAM" id="SSF52058">
    <property type="entry name" value="L domain-like"/>
    <property type="match status" value="1"/>
</dbReference>
<dbReference type="InterPro" id="IPR001368">
    <property type="entry name" value="TNFR/NGFR_Cys_rich_reg"/>
</dbReference>